<dbReference type="Gramene" id="GBG64003">
    <property type="protein sequence ID" value="GBG64003"/>
    <property type="gene ID" value="CBR_g40248"/>
</dbReference>
<accession>A0A388K224</accession>
<keyword evidence="1" id="KW-0472">Membrane</keyword>
<evidence type="ECO:0000313" key="3">
    <source>
        <dbReference type="Proteomes" id="UP000265515"/>
    </source>
</evidence>
<dbReference type="AlphaFoldDB" id="A0A388K224"/>
<sequence length="143" mass="14547">MAEVETGMEVEGTKTLVMETATKGMVEIGMVEGEVATGITEGAAETMAVAMVVTGIMAAIIGMVMVVVMECGTTTAVVAKEVAVIGGGQSGAIIATDLTTSVENAMHHARTKGVETGITMDLEEEVVPGGWNNNEGNWGGGNN</sequence>
<comment type="caution">
    <text evidence="2">The sequence shown here is derived from an EMBL/GenBank/DDBJ whole genome shotgun (WGS) entry which is preliminary data.</text>
</comment>
<keyword evidence="1" id="KW-0812">Transmembrane</keyword>
<dbReference type="Proteomes" id="UP000265515">
    <property type="component" value="Unassembled WGS sequence"/>
</dbReference>
<organism evidence="2 3">
    <name type="scientific">Chara braunii</name>
    <name type="common">Braun's stonewort</name>
    <dbReference type="NCBI Taxonomy" id="69332"/>
    <lineage>
        <taxon>Eukaryota</taxon>
        <taxon>Viridiplantae</taxon>
        <taxon>Streptophyta</taxon>
        <taxon>Charophyceae</taxon>
        <taxon>Charales</taxon>
        <taxon>Characeae</taxon>
        <taxon>Chara</taxon>
    </lineage>
</organism>
<keyword evidence="1" id="KW-1133">Transmembrane helix</keyword>
<evidence type="ECO:0000256" key="1">
    <source>
        <dbReference type="SAM" id="Phobius"/>
    </source>
</evidence>
<dbReference type="EMBL" id="BFEA01000045">
    <property type="protein sequence ID" value="GBG64003.1"/>
    <property type="molecule type" value="Genomic_DNA"/>
</dbReference>
<reference evidence="2 3" key="1">
    <citation type="journal article" date="2018" name="Cell">
        <title>The Chara Genome: Secondary Complexity and Implications for Plant Terrestrialization.</title>
        <authorList>
            <person name="Nishiyama T."/>
            <person name="Sakayama H."/>
            <person name="Vries J.D."/>
            <person name="Buschmann H."/>
            <person name="Saint-Marcoux D."/>
            <person name="Ullrich K.K."/>
            <person name="Haas F.B."/>
            <person name="Vanderstraeten L."/>
            <person name="Becker D."/>
            <person name="Lang D."/>
            <person name="Vosolsobe S."/>
            <person name="Rombauts S."/>
            <person name="Wilhelmsson P.K.I."/>
            <person name="Janitza P."/>
            <person name="Kern R."/>
            <person name="Heyl A."/>
            <person name="Rumpler F."/>
            <person name="Villalobos L.I.A.C."/>
            <person name="Clay J.M."/>
            <person name="Skokan R."/>
            <person name="Toyoda A."/>
            <person name="Suzuki Y."/>
            <person name="Kagoshima H."/>
            <person name="Schijlen E."/>
            <person name="Tajeshwar N."/>
            <person name="Catarino B."/>
            <person name="Hetherington A.J."/>
            <person name="Saltykova A."/>
            <person name="Bonnot C."/>
            <person name="Breuninger H."/>
            <person name="Symeonidi A."/>
            <person name="Radhakrishnan G.V."/>
            <person name="Van Nieuwerburgh F."/>
            <person name="Deforce D."/>
            <person name="Chang C."/>
            <person name="Karol K.G."/>
            <person name="Hedrich R."/>
            <person name="Ulvskov P."/>
            <person name="Glockner G."/>
            <person name="Delwiche C.F."/>
            <person name="Petrasek J."/>
            <person name="Van de Peer Y."/>
            <person name="Friml J."/>
            <person name="Beilby M."/>
            <person name="Dolan L."/>
            <person name="Kohara Y."/>
            <person name="Sugano S."/>
            <person name="Fujiyama A."/>
            <person name="Delaux P.-M."/>
            <person name="Quint M."/>
            <person name="TheiBen G."/>
            <person name="Hagemann M."/>
            <person name="Harholt J."/>
            <person name="Dunand C."/>
            <person name="Zachgo S."/>
            <person name="Langdale J."/>
            <person name="Maumus F."/>
            <person name="Straeten D.V.D."/>
            <person name="Gould S.B."/>
            <person name="Rensing S.A."/>
        </authorList>
    </citation>
    <scope>NUCLEOTIDE SEQUENCE [LARGE SCALE GENOMIC DNA]</scope>
    <source>
        <strain evidence="2 3">S276</strain>
    </source>
</reference>
<feature type="transmembrane region" description="Helical" evidence="1">
    <location>
        <begin position="47"/>
        <end position="68"/>
    </location>
</feature>
<evidence type="ECO:0000313" key="2">
    <source>
        <dbReference type="EMBL" id="GBG64003.1"/>
    </source>
</evidence>
<proteinExistence type="predicted"/>
<gene>
    <name evidence="2" type="ORF">CBR_g40248</name>
</gene>
<keyword evidence="3" id="KW-1185">Reference proteome</keyword>
<protein>
    <submittedName>
        <fullName evidence="2">Uncharacterized protein</fullName>
    </submittedName>
</protein>
<name>A0A388K224_CHABU</name>